<keyword evidence="3" id="KW-0472">Membrane</keyword>
<dbReference type="InterPro" id="IPR008816">
    <property type="entry name" value="Gly_zipper_2TM_dom"/>
</dbReference>
<comment type="subcellular location">
    <subcellularLocation>
        <location evidence="1">Cell outer membrane</location>
        <topology evidence="1">Lipid-anchor</topology>
    </subcellularLocation>
</comment>
<name>A0A1I2PPI5_9GAMM</name>
<keyword evidence="4" id="KW-0564">Palmitate</keyword>
<feature type="chain" id="PRO_5011750330" evidence="6">
    <location>
        <begin position="22"/>
        <end position="162"/>
    </location>
</feature>
<evidence type="ECO:0000256" key="5">
    <source>
        <dbReference type="ARBA" id="ARBA00023288"/>
    </source>
</evidence>
<evidence type="ECO:0000256" key="2">
    <source>
        <dbReference type="ARBA" id="ARBA00022729"/>
    </source>
</evidence>
<dbReference type="PANTHER" id="PTHR35603:SF1">
    <property type="entry name" value="OUTER MEMBRANE LIPOPROTEIN SLYB"/>
    <property type="match status" value="1"/>
</dbReference>
<keyword evidence="9" id="KW-1185">Reference proteome</keyword>
<evidence type="ECO:0000256" key="6">
    <source>
        <dbReference type="SAM" id="SignalP"/>
    </source>
</evidence>
<evidence type="ECO:0000259" key="7">
    <source>
        <dbReference type="Pfam" id="PF05433"/>
    </source>
</evidence>
<protein>
    <submittedName>
        <fullName evidence="8">Outer membrane lipoprotein SlyB</fullName>
    </submittedName>
</protein>
<dbReference type="Proteomes" id="UP000198623">
    <property type="component" value="Unassembled WGS sequence"/>
</dbReference>
<evidence type="ECO:0000313" key="9">
    <source>
        <dbReference type="Proteomes" id="UP000198623"/>
    </source>
</evidence>
<gene>
    <name evidence="8" type="ORF">SAMN05216175_10410</name>
</gene>
<evidence type="ECO:0000256" key="4">
    <source>
        <dbReference type="ARBA" id="ARBA00023139"/>
    </source>
</evidence>
<evidence type="ECO:0000313" key="8">
    <source>
        <dbReference type="EMBL" id="SFG18155.1"/>
    </source>
</evidence>
<organism evidence="8 9">
    <name type="scientific">Neptunomonas qingdaonensis</name>
    <dbReference type="NCBI Taxonomy" id="1045558"/>
    <lineage>
        <taxon>Bacteria</taxon>
        <taxon>Pseudomonadati</taxon>
        <taxon>Pseudomonadota</taxon>
        <taxon>Gammaproteobacteria</taxon>
        <taxon>Oceanospirillales</taxon>
        <taxon>Oceanospirillaceae</taxon>
        <taxon>Neptunomonas</taxon>
    </lineage>
</organism>
<dbReference type="GO" id="GO:0009279">
    <property type="term" value="C:cell outer membrane"/>
    <property type="evidence" value="ECO:0007669"/>
    <property type="project" value="UniProtKB-SubCell"/>
</dbReference>
<dbReference type="RefSeq" id="WP_232349057.1">
    <property type="nucleotide sequence ID" value="NZ_FOOU01000004.1"/>
</dbReference>
<proteinExistence type="predicted"/>
<accession>A0A1I2PPI5</accession>
<feature type="domain" description="Glycine zipper 2TM" evidence="7">
    <location>
        <begin position="70"/>
        <end position="110"/>
    </location>
</feature>
<evidence type="ECO:0000256" key="3">
    <source>
        <dbReference type="ARBA" id="ARBA00023136"/>
    </source>
</evidence>
<dbReference type="AlphaFoldDB" id="A0A1I2PPI5"/>
<dbReference type="PROSITE" id="PS51257">
    <property type="entry name" value="PROKAR_LIPOPROTEIN"/>
    <property type="match status" value="1"/>
</dbReference>
<feature type="signal peptide" evidence="6">
    <location>
        <begin position="1"/>
        <end position="21"/>
    </location>
</feature>
<dbReference type="PANTHER" id="PTHR35603">
    <property type="match status" value="1"/>
</dbReference>
<dbReference type="STRING" id="1045558.SAMN05216175_10410"/>
<dbReference type="Pfam" id="PF05433">
    <property type="entry name" value="Rick_17kDa_Anti"/>
    <property type="match status" value="1"/>
</dbReference>
<sequence length="162" mass="16611">MTLFKKNMRGVLFGTVTVAMALVLSGCASPGLTGKTYSQNEARQVQTVRYATVLSATPVVIEGRKDGIVGTGAGAIVGGIAGSTLGGGKGASIATVLGAVAGGVAGQAIEGNVTRKQGQEITVRLSNNEILSIVQEVENQSYFRAGEQVRILNRGGVTRVVY</sequence>
<evidence type="ECO:0000256" key="1">
    <source>
        <dbReference type="ARBA" id="ARBA00004459"/>
    </source>
</evidence>
<keyword evidence="5 8" id="KW-0449">Lipoprotein</keyword>
<reference evidence="9" key="1">
    <citation type="submission" date="2016-10" db="EMBL/GenBank/DDBJ databases">
        <authorList>
            <person name="Varghese N."/>
            <person name="Submissions S."/>
        </authorList>
    </citation>
    <scope>NUCLEOTIDE SEQUENCE [LARGE SCALE GENOMIC DNA]</scope>
    <source>
        <strain evidence="9">CGMCC 1.10971</strain>
    </source>
</reference>
<dbReference type="InterPro" id="IPR051407">
    <property type="entry name" value="Bact_OM_lipoprot/Surf_antigen"/>
</dbReference>
<dbReference type="EMBL" id="FOOU01000004">
    <property type="protein sequence ID" value="SFG18155.1"/>
    <property type="molecule type" value="Genomic_DNA"/>
</dbReference>
<keyword evidence="2 6" id="KW-0732">Signal</keyword>